<dbReference type="Proteomes" id="UP000320475">
    <property type="component" value="Unassembled WGS sequence"/>
</dbReference>
<feature type="region of interest" description="Disordered" evidence="6">
    <location>
        <begin position="262"/>
        <end position="291"/>
    </location>
</feature>
<dbReference type="SUPFAM" id="SSF103473">
    <property type="entry name" value="MFS general substrate transporter"/>
    <property type="match status" value="1"/>
</dbReference>
<evidence type="ECO:0000313" key="8">
    <source>
        <dbReference type="EMBL" id="TPX45225.1"/>
    </source>
</evidence>
<dbReference type="EMBL" id="QEAM01000149">
    <property type="protein sequence ID" value="TPX45225.1"/>
    <property type="molecule type" value="Genomic_DNA"/>
</dbReference>
<feature type="transmembrane region" description="Helical" evidence="7">
    <location>
        <begin position="324"/>
        <end position="342"/>
    </location>
</feature>
<feature type="transmembrane region" description="Helical" evidence="7">
    <location>
        <begin position="124"/>
        <end position="141"/>
    </location>
</feature>
<name>A0A507D4U6_9FUNG</name>
<feature type="transmembrane region" description="Helical" evidence="7">
    <location>
        <begin position="234"/>
        <end position="255"/>
    </location>
</feature>
<evidence type="ECO:0000256" key="3">
    <source>
        <dbReference type="ARBA" id="ARBA00022692"/>
    </source>
</evidence>
<evidence type="ECO:0000256" key="2">
    <source>
        <dbReference type="ARBA" id="ARBA00022448"/>
    </source>
</evidence>
<dbReference type="Proteomes" id="UP000317494">
    <property type="component" value="Unassembled WGS sequence"/>
</dbReference>
<dbReference type="Gene3D" id="1.20.1250.20">
    <property type="entry name" value="MFS general substrate transporter like domains"/>
    <property type="match status" value="1"/>
</dbReference>
<evidence type="ECO:0008006" key="12">
    <source>
        <dbReference type="Google" id="ProtNLM"/>
    </source>
</evidence>
<dbReference type="InterPro" id="IPR036259">
    <property type="entry name" value="MFS_trans_sf"/>
</dbReference>
<evidence type="ECO:0000256" key="1">
    <source>
        <dbReference type="ARBA" id="ARBA00004141"/>
    </source>
</evidence>
<feature type="transmembrane region" description="Helical" evidence="7">
    <location>
        <begin position="199"/>
        <end position="222"/>
    </location>
</feature>
<feature type="transmembrane region" description="Helical" evidence="7">
    <location>
        <begin position="675"/>
        <end position="693"/>
    </location>
</feature>
<evidence type="ECO:0000256" key="4">
    <source>
        <dbReference type="ARBA" id="ARBA00022989"/>
    </source>
</evidence>
<dbReference type="EMBL" id="QEAN01000135">
    <property type="protein sequence ID" value="TPX46456.1"/>
    <property type="molecule type" value="Genomic_DNA"/>
</dbReference>
<dbReference type="PANTHER" id="PTHR19432">
    <property type="entry name" value="SUGAR TRANSPORTER"/>
    <property type="match status" value="1"/>
</dbReference>
<feature type="region of interest" description="Disordered" evidence="6">
    <location>
        <begin position="491"/>
        <end position="600"/>
    </location>
</feature>
<organism evidence="9 10">
    <name type="scientific">Synchytrium endobioticum</name>
    <dbReference type="NCBI Taxonomy" id="286115"/>
    <lineage>
        <taxon>Eukaryota</taxon>
        <taxon>Fungi</taxon>
        <taxon>Fungi incertae sedis</taxon>
        <taxon>Chytridiomycota</taxon>
        <taxon>Chytridiomycota incertae sedis</taxon>
        <taxon>Chytridiomycetes</taxon>
        <taxon>Synchytriales</taxon>
        <taxon>Synchytriaceae</taxon>
        <taxon>Synchytrium</taxon>
    </lineage>
</organism>
<evidence type="ECO:0000256" key="6">
    <source>
        <dbReference type="SAM" id="MobiDB-lite"/>
    </source>
</evidence>
<dbReference type="GO" id="GO:0005886">
    <property type="term" value="C:plasma membrane"/>
    <property type="evidence" value="ECO:0007669"/>
    <property type="project" value="TreeGrafter"/>
</dbReference>
<feature type="region of interest" description="Disordered" evidence="6">
    <location>
        <begin position="1"/>
        <end position="21"/>
    </location>
</feature>
<feature type="compositionally biased region" description="Basic and acidic residues" evidence="6">
    <location>
        <begin position="1"/>
        <end position="18"/>
    </location>
</feature>
<feature type="transmembrane region" description="Helical" evidence="7">
    <location>
        <begin position="91"/>
        <end position="112"/>
    </location>
</feature>
<keyword evidence="10" id="KW-1185">Reference proteome</keyword>
<dbReference type="OrthoDB" id="28755at2759"/>
<keyword evidence="4 7" id="KW-1133">Transmembrane helix</keyword>
<evidence type="ECO:0000313" key="9">
    <source>
        <dbReference type="EMBL" id="TPX46456.1"/>
    </source>
</evidence>
<proteinExistence type="predicted"/>
<dbReference type="Pfam" id="PF13347">
    <property type="entry name" value="MFS_2"/>
    <property type="match status" value="1"/>
</dbReference>
<reference evidence="10 11" key="1">
    <citation type="journal article" date="2019" name="Sci. Rep.">
        <title>Comparative genomics of chytrid fungi reveal insights into the obligate biotrophic and pathogenic lifestyle of Synchytrium endobioticum.</title>
        <authorList>
            <person name="van de Vossenberg B.T.L.H."/>
            <person name="Warris S."/>
            <person name="Nguyen H.D.T."/>
            <person name="van Gent-Pelzer M.P.E."/>
            <person name="Joly D.L."/>
            <person name="van de Geest H.C."/>
            <person name="Bonants P.J.M."/>
            <person name="Smith D.S."/>
            <person name="Levesque C.A."/>
            <person name="van der Lee T.A.J."/>
        </authorList>
    </citation>
    <scope>NUCLEOTIDE SEQUENCE [LARGE SCALE GENOMIC DNA]</scope>
    <source>
        <strain evidence="8 11">LEV6574</strain>
        <strain evidence="9 10">MB42</strain>
    </source>
</reference>
<accession>A0A507D4U6</accession>
<feature type="transmembrane region" description="Helical" evidence="7">
    <location>
        <begin position="618"/>
        <end position="638"/>
    </location>
</feature>
<feature type="transmembrane region" description="Helical" evidence="7">
    <location>
        <begin position="362"/>
        <end position="383"/>
    </location>
</feature>
<dbReference type="GO" id="GO:0008506">
    <property type="term" value="F:sucrose:proton symporter activity"/>
    <property type="evidence" value="ECO:0007669"/>
    <property type="project" value="TreeGrafter"/>
</dbReference>
<dbReference type="VEuPathDB" id="FungiDB:SeMB42_g03687"/>
<comment type="subcellular location">
    <subcellularLocation>
        <location evidence="1">Membrane</location>
        <topology evidence="1">Multi-pass membrane protein</topology>
    </subcellularLocation>
</comment>
<evidence type="ECO:0000256" key="7">
    <source>
        <dbReference type="SAM" id="Phobius"/>
    </source>
</evidence>
<feature type="compositionally biased region" description="Low complexity" evidence="6">
    <location>
        <begin position="272"/>
        <end position="285"/>
    </location>
</feature>
<protein>
    <recommendedName>
        <fullName evidence="12">Major facilitator superfamily (MFS) profile domain-containing protein</fullName>
    </recommendedName>
</protein>
<feature type="transmembrane region" description="Helical" evidence="7">
    <location>
        <begin position="161"/>
        <end position="187"/>
    </location>
</feature>
<feature type="transmembrane region" description="Helical" evidence="7">
    <location>
        <begin position="52"/>
        <end position="71"/>
    </location>
</feature>
<feature type="compositionally biased region" description="Low complexity" evidence="6">
    <location>
        <begin position="578"/>
        <end position="593"/>
    </location>
</feature>
<keyword evidence="3 7" id="KW-0812">Transmembrane</keyword>
<feature type="compositionally biased region" description="Low complexity" evidence="6">
    <location>
        <begin position="513"/>
        <end position="528"/>
    </location>
</feature>
<keyword evidence="2" id="KW-0813">Transport</keyword>
<gene>
    <name evidence="8" type="ORF">SeLEV6574_g03998</name>
    <name evidence="9" type="ORF">SeMB42_g03687</name>
</gene>
<sequence length="705" mass="76579">MSNYTRLHDHAERDDGHPAQDVGRTVVEVEVEQVRLHTPHAAADRGVPRAGVLKMVVSSIALMGVSFMWTVELAYGTPYLKSLGLTNASMALVWLAGPISGLVMQPLIGAYSDKLTWKIGRRRPFILCGGIAALASLWVIVYAKNIAYNFIDDPVEFQKMAIWLAVGGFYALDFSINAVQACCRALLVDVVCTEQQGTISAIGGLMNNLGNLLGYAAGWLPLPVYFPILGHSQFQSLCSTAAIVFLVTVGITCIWTRERPKESRDTGYSNGPSSVVSSAPLSPASTHSRRTIRKPERWYKPLTDISNAFWHCPPAIQAICNVQFWSWLGWFPFLFYATTWVAQHAPTASSTSDSMDVGIRAGSFALLLSSTVSLIVLGIAPIIRRASNSVATDSEGTPNETDSSLLSNASKSWAQMFTLPKIWSASEFWYAFVMWATFFTNDLESAVVLVTCTGLSWGVTLWAPFTLIGEYVTKQLDSEEVLYQGQSEDWEYIHSPTPPTPSDSTSADGPAASGGPSHPLSTSTSSRRTSPHRRSLDSSSDNTAVAVDDSALKQKRSATPAAQQQSSLPTLTHQSPYNARRLSNASASSSRSSIGHGDKVDEDDFKLDAGLVLGIHNVYITLPQFISTFICAGLFWILDIMASHNTSVPGGISDPNNPPTHTTPAQPQQPDYDPFGWALRLSGIAAILAGVLARKLNEPLHQYKE</sequence>
<keyword evidence="5 7" id="KW-0472">Membrane</keyword>
<feature type="compositionally biased region" description="Polar residues" evidence="6">
    <location>
        <begin position="560"/>
        <end position="577"/>
    </location>
</feature>
<evidence type="ECO:0000313" key="11">
    <source>
        <dbReference type="Proteomes" id="UP000320475"/>
    </source>
</evidence>
<dbReference type="AlphaFoldDB" id="A0A507D4U6"/>
<evidence type="ECO:0000256" key="5">
    <source>
        <dbReference type="ARBA" id="ARBA00023136"/>
    </source>
</evidence>
<comment type="caution">
    <text evidence="9">The sequence shown here is derived from an EMBL/GenBank/DDBJ whole genome shotgun (WGS) entry which is preliminary data.</text>
</comment>
<dbReference type="PANTHER" id="PTHR19432:SF35">
    <property type="entry name" value="SOLUTE CARRIER FAMILY 45 MEMBER 3 ISOFORM X1"/>
    <property type="match status" value="1"/>
</dbReference>
<feature type="region of interest" description="Disordered" evidence="6">
    <location>
        <begin position="649"/>
        <end position="669"/>
    </location>
</feature>
<feature type="compositionally biased region" description="Low complexity" evidence="6">
    <location>
        <begin position="659"/>
        <end position="669"/>
    </location>
</feature>
<evidence type="ECO:0000313" key="10">
    <source>
        <dbReference type="Proteomes" id="UP000317494"/>
    </source>
</evidence>